<evidence type="ECO:0000313" key="1">
    <source>
        <dbReference type="EMBL" id="THU48676.1"/>
    </source>
</evidence>
<accession>A0A4V4H3L0</accession>
<comment type="caution">
    <text evidence="1">The sequence shown here is derived from an EMBL/GenBank/DDBJ whole genome shotgun (WGS) entry which is preliminary data.</text>
</comment>
<dbReference type="AlphaFoldDB" id="A0A4V4H3L0"/>
<dbReference type="Proteomes" id="UP000317650">
    <property type="component" value="Chromosome 6"/>
</dbReference>
<reference evidence="1 2" key="1">
    <citation type="journal article" date="2019" name="Nat. Plants">
        <title>Genome sequencing of Musa balbisiana reveals subgenome evolution and function divergence in polyploid bananas.</title>
        <authorList>
            <person name="Yao X."/>
        </authorList>
    </citation>
    <scope>NUCLEOTIDE SEQUENCE [LARGE SCALE GENOMIC DNA]</scope>
    <source>
        <strain evidence="2">cv. DH-PKW</strain>
        <tissue evidence="1">Leaves</tissue>
    </source>
</reference>
<dbReference type="EMBL" id="PYDT01000009">
    <property type="protein sequence ID" value="THU48676.1"/>
    <property type="molecule type" value="Genomic_DNA"/>
</dbReference>
<evidence type="ECO:0000313" key="2">
    <source>
        <dbReference type="Proteomes" id="UP000317650"/>
    </source>
</evidence>
<keyword evidence="2" id="KW-1185">Reference proteome</keyword>
<gene>
    <name evidence="1" type="ORF">C4D60_Mb06t01520</name>
</gene>
<organism evidence="1 2">
    <name type="scientific">Musa balbisiana</name>
    <name type="common">Banana</name>
    <dbReference type="NCBI Taxonomy" id="52838"/>
    <lineage>
        <taxon>Eukaryota</taxon>
        <taxon>Viridiplantae</taxon>
        <taxon>Streptophyta</taxon>
        <taxon>Embryophyta</taxon>
        <taxon>Tracheophyta</taxon>
        <taxon>Spermatophyta</taxon>
        <taxon>Magnoliopsida</taxon>
        <taxon>Liliopsida</taxon>
        <taxon>Zingiberales</taxon>
        <taxon>Musaceae</taxon>
        <taxon>Musa</taxon>
    </lineage>
</organism>
<name>A0A4V4H3L0_MUSBA</name>
<protein>
    <submittedName>
        <fullName evidence="1">Uncharacterized protein</fullName>
    </submittedName>
</protein>
<dbReference type="PANTHER" id="PTHR47370">
    <property type="entry name" value="ACYL-COA N-ACYLTRANSFERASES (NAT) SUPERFAMILY PROTEIN"/>
    <property type="match status" value="1"/>
</dbReference>
<proteinExistence type="predicted"/>
<dbReference type="InterPro" id="IPR052810">
    <property type="entry name" value="Plant_NAT"/>
</dbReference>
<dbReference type="PANTHER" id="PTHR47370:SF10">
    <property type="entry name" value="N-ACETYLTRANSFERASE HLS1-RELATED"/>
    <property type="match status" value="1"/>
</dbReference>
<sequence>MLIKVTEMVSGPEKEIVGLVRGCIKTVDLRGSPCCRGWSDLRRSGRGTRTWRRRDGEGQRVVFPPLHWAVRLLQVPHPRYPGAPGVSPHRLPLPPRVAILRLTPADPQALYRRRFAATEFFPRDIDTVLANPLSLGTFLAVPPSPVNTHT</sequence>